<keyword evidence="10 14" id="KW-0862">Zinc</keyword>
<feature type="binding site" evidence="14">
    <location>
        <position position="232"/>
    </location>
    <ligand>
        <name>Zn(2+)</name>
        <dbReference type="ChEBI" id="CHEBI:29105"/>
        <note>catalytic</note>
    </ligand>
</feature>
<feature type="binding site" evidence="14">
    <location>
        <position position="241"/>
    </location>
    <ligand>
        <name>Zn(2+)</name>
        <dbReference type="ChEBI" id="CHEBI:29105"/>
        <note>catalytic</note>
    </ligand>
</feature>
<evidence type="ECO:0000256" key="9">
    <source>
        <dbReference type="ARBA" id="ARBA00022801"/>
    </source>
</evidence>
<dbReference type="CDD" id="cd11008">
    <property type="entry name" value="M35_deuterolysin_like"/>
    <property type="match status" value="1"/>
</dbReference>
<dbReference type="GO" id="GO:0005576">
    <property type="term" value="C:extracellular region"/>
    <property type="evidence" value="ECO:0007669"/>
    <property type="project" value="UniProtKB-SubCell"/>
</dbReference>
<sequence length="276" mass="29356">MDRRDSTAATVIGTQGTVFRQPKDSLQDLPAGESVEATFDIAKLYDLNETGDYDIDLSGFLAYTTDGGKTLAGSIPYELAPIHTYIDGVEAAKILAAQIAKRTTIDSTCSSSQTAILKQAGSRCLTLANAATSGITAARMNKFFKVSDAASMNSIRRLYQGVKTECNFATGGFTAKCGSPLASVCKGTIYATTYGSQKYIVFCHRYFSSAVPQAASCRSLDKGMSLLHETTHLPRVRGTGDHGYGYSACIGLSSNLALDNADCYAWFAQDTLLGGC</sequence>
<dbReference type="EC" id="3.4.24.39" evidence="15"/>
<organism evidence="17 18">
    <name type="scientific">[Torrubiella] hemipterigena</name>
    <dbReference type="NCBI Taxonomy" id="1531966"/>
    <lineage>
        <taxon>Eukaryota</taxon>
        <taxon>Fungi</taxon>
        <taxon>Dikarya</taxon>
        <taxon>Ascomycota</taxon>
        <taxon>Pezizomycotina</taxon>
        <taxon>Sordariomycetes</taxon>
        <taxon>Hypocreomycetidae</taxon>
        <taxon>Hypocreales</taxon>
        <taxon>Clavicipitaceae</taxon>
        <taxon>Clavicipitaceae incertae sedis</taxon>
        <taxon>'Torrubiella' clade</taxon>
    </lineage>
</organism>
<evidence type="ECO:0000256" key="14">
    <source>
        <dbReference type="PIRSR" id="PIRSR601384-2"/>
    </source>
</evidence>
<dbReference type="PRINTS" id="PR00768">
    <property type="entry name" value="DEUTEROLYSIN"/>
</dbReference>
<keyword evidence="4 15" id="KW-0964">Secreted</keyword>
<dbReference type="AlphaFoldDB" id="A0A0A1TRG1"/>
<dbReference type="SUPFAM" id="SSF55486">
    <property type="entry name" value="Metalloproteases ('zincins'), catalytic domain"/>
    <property type="match status" value="1"/>
</dbReference>
<dbReference type="GO" id="GO:0046872">
    <property type="term" value="F:metal ion binding"/>
    <property type="evidence" value="ECO:0007669"/>
    <property type="project" value="UniProtKB-KW"/>
</dbReference>
<evidence type="ECO:0000256" key="5">
    <source>
        <dbReference type="ARBA" id="ARBA00022670"/>
    </source>
</evidence>
<dbReference type="Pfam" id="PF02102">
    <property type="entry name" value="Peptidase_M35"/>
    <property type="match status" value="1"/>
</dbReference>
<reference evidence="17 18" key="1">
    <citation type="journal article" date="2015" name="Genome Announc.">
        <title>Draft Genome Sequence and Gene Annotation of the Entomopathogenic Fungus Verticillium hemipterigenum.</title>
        <authorList>
            <person name="Horn F."/>
            <person name="Habel A."/>
            <person name="Scharf D.H."/>
            <person name="Dworschak J."/>
            <person name="Brakhage A.A."/>
            <person name="Guthke R."/>
            <person name="Hertweck C."/>
            <person name="Linde J."/>
        </authorList>
    </citation>
    <scope>NUCLEOTIDE SEQUENCE [LARGE SCALE GENOMIC DNA]</scope>
</reference>
<feature type="active site" evidence="13">
    <location>
        <position position="229"/>
    </location>
</feature>
<keyword evidence="9 15" id="KW-0378">Hydrolase</keyword>
<evidence type="ECO:0000256" key="2">
    <source>
        <dbReference type="ARBA" id="ARBA00004613"/>
    </source>
</evidence>
<comment type="subcellular location">
    <subcellularLocation>
        <location evidence="2 15">Secreted</location>
    </subcellularLocation>
</comment>
<dbReference type="STRING" id="1531966.A0A0A1TRG1"/>
<evidence type="ECO:0000256" key="13">
    <source>
        <dbReference type="PIRSR" id="PIRSR601384-1"/>
    </source>
</evidence>
<comment type="similarity">
    <text evidence="3 15">Belongs to the peptidase M35 family.</text>
</comment>
<dbReference type="GO" id="GO:0006508">
    <property type="term" value="P:proteolysis"/>
    <property type="evidence" value="ECO:0007669"/>
    <property type="project" value="UniProtKB-KW"/>
</dbReference>
<dbReference type="Gene3D" id="3.40.390.10">
    <property type="entry name" value="Collagenase (Catalytic Domain)"/>
    <property type="match status" value="1"/>
</dbReference>
<evidence type="ECO:0000256" key="8">
    <source>
        <dbReference type="ARBA" id="ARBA00022729"/>
    </source>
</evidence>
<evidence type="ECO:0000256" key="10">
    <source>
        <dbReference type="ARBA" id="ARBA00022833"/>
    </source>
</evidence>
<keyword evidence="6 15" id="KW-0165">Cleavage on pair of basic residues</keyword>
<evidence type="ECO:0000256" key="3">
    <source>
        <dbReference type="ARBA" id="ARBA00010279"/>
    </source>
</evidence>
<dbReference type="InterPro" id="IPR024079">
    <property type="entry name" value="MetalloPept_cat_dom_sf"/>
</dbReference>
<keyword evidence="11 15" id="KW-0482">Metalloprotease</keyword>
<dbReference type="OrthoDB" id="412874at2759"/>
<comment type="function">
    <text evidence="15">Secreted metalloproteinase that allows assimilation of proteinaceous substrates. Shows high activities on basic nuclear substrates such as histone and protamine.</text>
</comment>
<comment type="catalytic activity">
    <reaction evidence="1 15">
        <text>Preferential cleavage of bonds with hydrophobic residues in P1'. Also 3-Asn-|-Gln-4 and 8-Gly-|-Ser-9 bonds in insulin B chain.</text>
        <dbReference type="EC" id="3.4.24.39"/>
    </reaction>
</comment>
<evidence type="ECO:0000313" key="18">
    <source>
        <dbReference type="Proteomes" id="UP000039046"/>
    </source>
</evidence>
<evidence type="ECO:0000313" key="17">
    <source>
        <dbReference type="EMBL" id="CEJ93852.1"/>
    </source>
</evidence>
<keyword evidence="18" id="KW-1185">Reference proteome</keyword>
<evidence type="ECO:0000256" key="1">
    <source>
        <dbReference type="ARBA" id="ARBA00001187"/>
    </source>
</evidence>
<protein>
    <recommendedName>
        <fullName evidence="15">Neutral protease 2</fullName>
        <ecNumber evidence="15">3.4.24.39</ecNumber>
    </recommendedName>
    <alternativeName>
        <fullName evidence="15">Deuterolysin</fullName>
    </alternativeName>
</protein>
<feature type="binding site" evidence="14">
    <location>
        <position position="228"/>
    </location>
    <ligand>
        <name>Zn(2+)</name>
        <dbReference type="ChEBI" id="CHEBI:29105"/>
        <note>catalytic</note>
    </ligand>
</feature>
<evidence type="ECO:0000256" key="11">
    <source>
        <dbReference type="ARBA" id="ARBA00023049"/>
    </source>
</evidence>
<feature type="domain" description="Lysine-specific metallo-endopeptidase" evidence="16">
    <location>
        <begin position="128"/>
        <end position="269"/>
    </location>
</feature>
<dbReference type="InterPro" id="IPR050414">
    <property type="entry name" value="Fungal_M35_metalloproteases"/>
</dbReference>
<evidence type="ECO:0000256" key="7">
    <source>
        <dbReference type="ARBA" id="ARBA00022723"/>
    </source>
</evidence>
<dbReference type="SMART" id="SM01351">
    <property type="entry name" value="Aspzincin_M35"/>
    <property type="match status" value="1"/>
</dbReference>
<gene>
    <name evidence="17" type="ORF">VHEMI09418</name>
</gene>
<dbReference type="Proteomes" id="UP000039046">
    <property type="component" value="Unassembled WGS sequence"/>
</dbReference>
<evidence type="ECO:0000256" key="15">
    <source>
        <dbReference type="RuleBase" id="RU361126"/>
    </source>
</evidence>
<keyword evidence="8" id="KW-0732">Signal</keyword>
<evidence type="ECO:0000256" key="6">
    <source>
        <dbReference type="ARBA" id="ARBA00022685"/>
    </source>
</evidence>
<evidence type="ECO:0000256" key="12">
    <source>
        <dbReference type="ARBA" id="ARBA00023145"/>
    </source>
</evidence>
<dbReference type="InterPro" id="IPR001384">
    <property type="entry name" value="Peptidase_M35"/>
</dbReference>
<evidence type="ECO:0000256" key="4">
    <source>
        <dbReference type="ARBA" id="ARBA00022525"/>
    </source>
</evidence>
<dbReference type="HOGENOM" id="CLU_039313_2_0_1"/>
<keyword evidence="5 15" id="KW-0645">Protease</keyword>
<dbReference type="EMBL" id="CDHN01000006">
    <property type="protein sequence ID" value="CEJ93852.1"/>
    <property type="molecule type" value="Genomic_DNA"/>
</dbReference>
<keyword evidence="12" id="KW-0865">Zymogen</keyword>
<dbReference type="PANTHER" id="PTHR37016:SF3">
    <property type="entry name" value="NEUTRAL PROTEASE 2-RELATED"/>
    <property type="match status" value="1"/>
</dbReference>
<dbReference type="Gene3D" id="2.60.40.2970">
    <property type="match status" value="1"/>
</dbReference>
<evidence type="ECO:0000259" key="16">
    <source>
        <dbReference type="SMART" id="SM01351"/>
    </source>
</evidence>
<keyword evidence="7 14" id="KW-0479">Metal-binding</keyword>
<accession>A0A0A1TRG1</accession>
<proteinExistence type="inferred from homology"/>
<comment type="cofactor">
    <cofactor evidence="14 15">
        <name>Zn(2+)</name>
        <dbReference type="ChEBI" id="CHEBI:29105"/>
    </cofactor>
    <text evidence="14 15">Binds 1 zinc ion per subunit.</text>
</comment>
<dbReference type="GO" id="GO:0004222">
    <property type="term" value="F:metalloendopeptidase activity"/>
    <property type="evidence" value="ECO:0007669"/>
    <property type="project" value="InterPro"/>
</dbReference>
<dbReference type="PANTHER" id="PTHR37016">
    <property type="match status" value="1"/>
</dbReference>
<dbReference type="InterPro" id="IPR029463">
    <property type="entry name" value="Lys_MEP"/>
</dbReference>
<name>A0A0A1TRG1_9HYPO</name>